<reference evidence="1 2" key="1">
    <citation type="submission" date="2017-01" db="EMBL/GenBank/DDBJ databases">
        <title>The cable genome- insights into the physiology and evolution of filamentous bacteria capable of sulfide oxidation via long distance electron transfer.</title>
        <authorList>
            <person name="Schreiber L."/>
            <person name="Bjerg J.T."/>
            <person name="Boggild A."/>
            <person name="Van De Vossenberg J."/>
            <person name="Meysman F."/>
            <person name="Nielsen L.P."/>
            <person name="Schramm A."/>
            <person name="Kjeldsen K.U."/>
        </authorList>
    </citation>
    <scope>NUCLEOTIDE SEQUENCE [LARGE SCALE GENOMIC DNA]</scope>
    <source>
        <strain evidence="1">A5</strain>
    </source>
</reference>
<accession>A0A444JEU2</accession>
<dbReference type="AlphaFoldDB" id="A0A444JEU2"/>
<organism evidence="1 2">
    <name type="scientific">Candidatus Electrothrix marina</name>
    <dbReference type="NCBI Taxonomy" id="1859130"/>
    <lineage>
        <taxon>Bacteria</taxon>
        <taxon>Pseudomonadati</taxon>
        <taxon>Thermodesulfobacteriota</taxon>
        <taxon>Desulfobulbia</taxon>
        <taxon>Desulfobulbales</taxon>
        <taxon>Desulfobulbaceae</taxon>
        <taxon>Candidatus Electrothrix</taxon>
    </lineage>
</organism>
<feature type="non-terminal residue" evidence="1">
    <location>
        <position position="362"/>
    </location>
</feature>
<dbReference type="Proteomes" id="UP000288892">
    <property type="component" value="Unassembled WGS sequence"/>
</dbReference>
<keyword evidence="2" id="KW-1185">Reference proteome</keyword>
<dbReference type="EMBL" id="MTKS01000110">
    <property type="protein sequence ID" value="RWX51602.1"/>
    <property type="molecule type" value="Genomic_DNA"/>
</dbReference>
<evidence type="ECO:0000313" key="2">
    <source>
        <dbReference type="Proteomes" id="UP000288892"/>
    </source>
</evidence>
<sequence length="362" mass="40554">MGRGQISRGDLLRAVLRYGGKLPADTAESLGFLPHKKIHEASQSVGGRVNLVRTEHRDEEPERPFTSKPLLPVPFWQPQEFSREEIATPSETSGQVAAAFPSRIPKPPPPYQYLAQFNDLVPHLRAALSEHRPSRSPDIPQIIDRLSQAEILSELPRLHRPGWGASLYVIEDRSDYLAPYVRDQAWLQSHLGRLYPETGFFPAIYSECLALPQVFQADGRVVDFHPQPGDQVLVLGDLGCLAEDGGRAREFWTALGEQLRNQGIVPLALLPCGPSQCPESLADRYQLLSWEHPAPQELFLEELEERGQLLLAHLSICPRIEPRLLRAIRLQLGAELFPARMEAWVWQHGVMEGPDLIAAALS</sequence>
<evidence type="ECO:0000313" key="1">
    <source>
        <dbReference type="EMBL" id="RWX51602.1"/>
    </source>
</evidence>
<gene>
    <name evidence="1" type="ORF">VU01_11108</name>
</gene>
<proteinExistence type="predicted"/>
<protein>
    <submittedName>
        <fullName evidence="1">Uncharacterized protein</fullName>
    </submittedName>
</protein>
<name>A0A444JEU2_9BACT</name>
<comment type="caution">
    <text evidence="1">The sequence shown here is derived from an EMBL/GenBank/DDBJ whole genome shotgun (WGS) entry which is preliminary data.</text>
</comment>